<evidence type="ECO:0000313" key="3">
    <source>
        <dbReference type="Proteomes" id="UP000199451"/>
    </source>
</evidence>
<dbReference type="OrthoDB" id="189700at2157"/>
<evidence type="ECO:0000256" key="1">
    <source>
        <dbReference type="SAM" id="MobiDB-lite"/>
    </source>
</evidence>
<dbReference type="AlphaFoldDB" id="A0A1G9TQV0"/>
<proteinExistence type="predicted"/>
<evidence type="ECO:0000313" key="2">
    <source>
        <dbReference type="EMBL" id="SDM50179.1"/>
    </source>
</evidence>
<dbReference type="STRING" id="660521.SAMN04487949_1875"/>
<dbReference type="Pfam" id="PF24444">
    <property type="entry name" value="DUF7563"/>
    <property type="match status" value="1"/>
</dbReference>
<organism evidence="2 3">
    <name type="scientific">Halogranum gelatinilyticum</name>
    <dbReference type="NCBI Taxonomy" id="660521"/>
    <lineage>
        <taxon>Archaea</taxon>
        <taxon>Methanobacteriati</taxon>
        <taxon>Methanobacteriota</taxon>
        <taxon>Stenosarchaea group</taxon>
        <taxon>Halobacteria</taxon>
        <taxon>Halobacteriales</taxon>
        <taxon>Haloferacaceae</taxon>
    </lineage>
</organism>
<name>A0A1G9TQV0_9EURY</name>
<sequence length="74" mass="8131">MPTRLLASSRSRCLHCDSHVTRSFRRTFGDDDNRAHRCNECDTLIRLSHGSGAGLDVDIPDPETSLGRHGGEPA</sequence>
<evidence type="ECO:0008006" key="4">
    <source>
        <dbReference type="Google" id="ProtNLM"/>
    </source>
</evidence>
<keyword evidence="3" id="KW-1185">Reference proteome</keyword>
<reference evidence="3" key="1">
    <citation type="submission" date="2016-10" db="EMBL/GenBank/DDBJ databases">
        <authorList>
            <person name="Varghese N."/>
            <person name="Submissions S."/>
        </authorList>
    </citation>
    <scope>NUCLEOTIDE SEQUENCE [LARGE SCALE GENOMIC DNA]</scope>
    <source>
        <strain evidence="3">CGMCC 1.10119</strain>
    </source>
</reference>
<dbReference type="InterPro" id="IPR055985">
    <property type="entry name" value="DUF7563"/>
</dbReference>
<dbReference type="RefSeq" id="WP_089696969.1">
    <property type="nucleotide sequence ID" value="NZ_FNHL01000002.1"/>
</dbReference>
<feature type="region of interest" description="Disordered" evidence="1">
    <location>
        <begin position="52"/>
        <end position="74"/>
    </location>
</feature>
<dbReference type="Proteomes" id="UP000199451">
    <property type="component" value="Unassembled WGS sequence"/>
</dbReference>
<dbReference type="EMBL" id="FNHL01000002">
    <property type="protein sequence ID" value="SDM50179.1"/>
    <property type="molecule type" value="Genomic_DNA"/>
</dbReference>
<gene>
    <name evidence="2" type="ORF">SAMN04487949_1875</name>
</gene>
<accession>A0A1G9TQV0</accession>
<protein>
    <recommendedName>
        <fullName evidence="4">Small CPxCG-related zinc finger protein</fullName>
    </recommendedName>
</protein>